<reference evidence="2" key="1">
    <citation type="submission" date="2024-06" db="EMBL/GenBank/DDBJ databases">
        <title>Multi-omics analyses provide insights into the biosynthesis of the anticancer antibiotic pleurotin in Hohenbuehelia grisea.</title>
        <authorList>
            <person name="Weaver J.A."/>
            <person name="Alberti F."/>
        </authorList>
    </citation>
    <scope>NUCLEOTIDE SEQUENCE [LARGE SCALE GENOMIC DNA]</scope>
    <source>
        <strain evidence="2">T-177</strain>
    </source>
</reference>
<evidence type="ECO:0000313" key="2">
    <source>
        <dbReference type="Proteomes" id="UP001556367"/>
    </source>
</evidence>
<keyword evidence="2" id="KW-1185">Reference proteome</keyword>
<dbReference type="EMBL" id="JASNQZ010000012">
    <property type="protein sequence ID" value="KAL0948817.1"/>
    <property type="molecule type" value="Genomic_DNA"/>
</dbReference>
<evidence type="ECO:0000313" key="1">
    <source>
        <dbReference type="EMBL" id="KAL0948817.1"/>
    </source>
</evidence>
<comment type="caution">
    <text evidence="1">The sequence shown here is derived from an EMBL/GenBank/DDBJ whole genome shotgun (WGS) entry which is preliminary data.</text>
</comment>
<dbReference type="Proteomes" id="UP001556367">
    <property type="component" value="Unassembled WGS sequence"/>
</dbReference>
<gene>
    <name evidence="1" type="ORF">HGRIS_008942</name>
</gene>
<organism evidence="1 2">
    <name type="scientific">Hohenbuehelia grisea</name>
    <dbReference type="NCBI Taxonomy" id="104357"/>
    <lineage>
        <taxon>Eukaryota</taxon>
        <taxon>Fungi</taxon>
        <taxon>Dikarya</taxon>
        <taxon>Basidiomycota</taxon>
        <taxon>Agaricomycotina</taxon>
        <taxon>Agaricomycetes</taxon>
        <taxon>Agaricomycetidae</taxon>
        <taxon>Agaricales</taxon>
        <taxon>Pleurotineae</taxon>
        <taxon>Pleurotaceae</taxon>
        <taxon>Hohenbuehelia</taxon>
    </lineage>
</organism>
<accession>A0ABR3IZK6</accession>
<protein>
    <submittedName>
        <fullName evidence="1">Uncharacterized protein</fullName>
    </submittedName>
</protein>
<sequence length="143" mass="16969">MLHPPNDDYVYVDDHLTEDEIDLICGVYHVHTDDNQTSLSSWWPRSNIWDIGGMNLGVWTPDNEEWYLARLAKLTHGEEGLKTSADWRNHVKRMKKTWRLRETLSQWRGSLRDHMQYLRRRSYTINVFLRTITVTALEAVPCI</sequence>
<name>A0ABR3IZK6_9AGAR</name>
<proteinExistence type="predicted"/>